<keyword evidence="15" id="KW-1185">Reference proteome</keyword>
<feature type="compositionally biased region" description="Low complexity" evidence="10">
    <location>
        <begin position="1125"/>
        <end position="1143"/>
    </location>
</feature>
<evidence type="ECO:0000313" key="14">
    <source>
        <dbReference type="EMBL" id="KAK3792713.1"/>
    </source>
</evidence>
<feature type="compositionally biased region" description="Pro residues" evidence="10">
    <location>
        <begin position="806"/>
        <end position="860"/>
    </location>
</feature>
<feature type="compositionally biased region" description="Polar residues" evidence="10">
    <location>
        <begin position="1004"/>
        <end position="1055"/>
    </location>
</feature>
<evidence type="ECO:0000256" key="1">
    <source>
        <dbReference type="ARBA" id="ARBA00005594"/>
    </source>
</evidence>
<evidence type="ECO:0000259" key="12">
    <source>
        <dbReference type="Pfam" id="PF09334"/>
    </source>
</evidence>
<proteinExistence type="inferred from homology"/>
<dbReference type="PANTHER" id="PTHR45794">
    <property type="entry name" value="LEUCYL-TRNA SYNTHETASE"/>
    <property type="match status" value="1"/>
</dbReference>
<dbReference type="SUPFAM" id="SSF50677">
    <property type="entry name" value="ValRS/IleRS/LeuRS editing domain"/>
    <property type="match status" value="1"/>
</dbReference>
<evidence type="ECO:0000256" key="5">
    <source>
        <dbReference type="ARBA" id="ARBA00022840"/>
    </source>
</evidence>
<evidence type="ECO:0000259" key="13">
    <source>
        <dbReference type="Pfam" id="PF24810"/>
    </source>
</evidence>
<feature type="compositionally biased region" description="Pro residues" evidence="10">
    <location>
        <begin position="1233"/>
        <end position="1305"/>
    </location>
</feature>
<dbReference type="InterPro" id="IPR055416">
    <property type="entry name" value="RBD_LARS1"/>
</dbReference>
<protein>
    <recommendedName>
        <fullName evidence="2">leucine--tRNA ligase</fullName>
        <ecNumber evidence="2">6.1.1.4</ecNumber>
    </recommendedName>
    <alternativeName>
        <fullName evidence="8">Leucyl-tRNA synthetase</fullName>
    </alternativeName>
</protein>
<dbReference type="GO" id="GO:0004823">
    <property type="term" value="F:leucine-tRNA ligase activity"/>
    <property type="evidence" value="ECO:0007669"/>
    <property type="project" value="UniProtKB-EC"/>
</dbReference>
<dbReference type="Pfam" id="PF24810">
    <property type="entry name" value="RBD_LARS1"/>
    <property type="match status" value="1"/>
</dbReference>
<dbReference type="InterPro" id="IPR013155">
    <property type="entry name" value="M/V/L/I-tRNA-synth_anticd-bd"/>
</dbReference>
<dbReference type="Proteomes" id="UP001283361">
    <property type="component" value="Unassembled WGS sequence"/>
</dbReference>
<keyword evidence="6" id="KW-0648">Protein biosynthesis</keyword>
<dbReference type="InterPro" id="IPR014729">
    <property type="entry name" value="Rossmann-like_a/b/a_fold"/>
</dbReference>
<dbReference type="GO" id="GO:0005524">
    <property type="term" value="F:ATP binding"/>
    <property type="evidence" value="ECO:0007669"/>
    <property type="project" value="UniProtKB-KW"/>
</dbReference>
<dbReference type="Pfam" id="PF09334">
    <property type="entry name" value="tRNA-synt_1g"/>
    <property type="match status" value="1"/>
</dbReference>
<dbReference type="FunFam" id="1.10.730.10:FF:000020">
    <property type="entry name" value="Leucine--tRNA ligase cytoplasmic"/>
    <property type="match status" value="1"/>
</dbReference>
<dbReference type="InterPro" id="IPR009080">
    <property type="entry name" value="tRNAsynth_Ia_anticodon-bd"/>
</dbReference>
<sequence length="1335" mass="146339">MKLKAPYPPKLAAVSSKTVYLVAATLRPETMYGQTNCWVRPDMKYVAIETKEGDVFVCTRRAARNMSYQGMTPSDGTLNVLAELIGQDIMGVGLEAPLTSYKTIYTLPMLTIKEEKGTGVVTSVPSDAPDDFAALRDLKNKQPLREKYGISDEMVMPFEPVPIINVPGYGKLCAVTACDRYKVNSQNDKDKLLEAKEDTYKKGFYEGVMLVEGFEGKKVQDVKKVIQAEMIDKGEAVLYKEPEKLVISRSGDECVVALCDQWFLDYGEPNWRAKTEQALSKMNTFCEETMNNFQSTLDWLHEHACSRSYGLGTKMPWDPQYLIESLSDSTIYMSYYTICHMLQGGVWNGSQSGPAGIRPEQLSPEVWDYIFFDNKPYPSVSGIPQPVLDKMRQEFKYWYPVDVRMSGKDLVPNHLTYYIYCHTAIWPDNEDRWPRAVRANGHLLINSEKMSKSTGNFCTLEEAIDKFSADGMRLSLADAGDHVEDANFVEKMADAGLLRLYSLLEWVREMLTVKDRLRHGEYTFNDKVFDSEINKAVEETKAQYENYLFKAALRTGFFEFQAKRDKYREFELQGMHHDLVFRFIETQVLLMAPICPHMAEYIWGLLGKKESVMWARWPEAGQVDLPLIQASQYVADSAHEFRLRKKTLLNQGKGGKKLSSIPTHATIWVAKTYPPWQNLVLTTLHKLYEANNRCFPDNKVIAQEFKDKPELKKYMKKLMPFVQAVKENVEKLGLKALALTSEIDEMEVLTIYSAYLTSTLELEDVAVKTADSADDKVKEDCCPGKPFITFYTEPCSPTPLVLQPFSPTPLAPQPFSPTPLAPQPFSPTPLAPQPFSPTPLAPQPFSPTPLAPQPRSPTPLAPASQSHTPSSPTLQSHTPSSPALQSHTPSSPTFQSHTPSSPTFQSHTPSSPTFQSHTPSSPTFQSHTPSSPTFQSHTPSSPTFQSHTPSSPALQSHTPSSPTFQSHTPSSPTFQSHTPSSPTLQSHTPSSPASQSHTPSSPTFQSHTPSSPALQSHTPSSPTFQSHTPSSPALQSHTPSSPALQSHTPSSPALQSHTPSSPTFHSHTPSSPTFQSHTPSSPTLQSHTPSSPALQSHTPSSPALQSHTPSSPTFQSHTPSSPAFQSHTPSSPASQSHTPSSPALQFHTPSSPALQSHTPSSPALQSHTPSSPAFQSHTPSSPALQSHTPSSPALQSHTPSSPTFQSHTPSSPALQSHTPSSPASQSHTLAPQPCSPTPLAPQPCSPTPLAPQPSSPTPLAPQPCSPTPLAPQPRSPTPLAPQPCSPTPLAPQPCSPTPLAPQPCSPTPLVLQPCSPTPLAPQATIGYFTLCTRPS</sequence>
<dbReference type="EMBL" id="JAWDGP010001338">
    <property type="protein sequence ID" value="KAK3792713.1"/>
    <property type="molecule type" value="Genomic_DNA"/>
</dbReference>
<comment type="catalytic activity">
    <reaction evidence="9">
        <text>tRNA(Leu) + L-leucine + ATP = L-leucyl-tRNA(Leu) + AMP + diphosphate</text>
        <dbReference type="Rhea" id="RHEA:11688"/>
        <dbReference type="Rhea" id="RHEA-COMP:9613"/>
        <dbReference type="Rhea" id="RHEA-COMP:9622"/>
        <dbReference type="ChEBI" id="CHEBI:30616"/>
        <dbReference type="ChEBI" id="CHEBI:33019"/>
        <dbReference type="ChEBI" id="CHEBI:57427"/>
        <dbReference type="ChEBI" id="CHEBI:78442"/>
        <dbReference type="ChEBI" id="CHEBI:78494"/>
        <dbReference type="ChEBI" id="CHEBI:456215"/>
        <dbReference type="EC" id="6.1.1.4"/>
    </reaction>
</comment>
<dbReference type="EC" id="6.1.1.4" evidence="2"/>
<keyword evidence="5" id="KW-0067">ATP-binding</keyword>
<evidence type="ECO:0000256" key="7">
    <source>
        <dbReference type="ARBA" id="ARBA00023146"/>
    </source>
</evidence>
<feature type="compositionally biased region" description="Polar residues" evidence="10">
    <location>
        <begin position="1147"/>
        <end position="1229"/>
    </location>
</feature>
<dbReference type="CDD" id="cd07959">
    <property type="entry name" value="Anticodon_Ia_Leu_AEc"/>
    <property type="match status" value="1"/>
</dbReference>
<dbReference type="Gene3D" id="3.90.740.10">
    <property type="entry name" value="Valyl/Leucyl/Isoleucyl-tRNA synthetase, editing domain"/>
    <property type="match status" value="1"/>
</dbReference>
<dbReference type="Pfam" id="PF08264">
    <property type="entry name" value="Anticodon_1"/>
    <property type="match status" value="1"/>
</dbReference>
<evidence type="ECO:0000256" key="10">
    <source>
        <dbReference type="SAM" id="MobiDB-lite"/>
    </source>
</evidence>
<feature type="domain" description="Leucine--tRNA ligase RagD-binding" evidence="13">
    <location>
        <begin position="669"/>
        <end position="741"/>
    </location>
</feature>
<feature type="compositionally biased region" description="Polar residues" evidence="10">
    <location>
        <begin position="1075"/>
        <end position="1124"/>
    </location>
</feature>
<feature type="compositionally biased region" description="Low complexity" evidence="10">
    <location>
        <begin position="1056"/>
        <end position="1074"/>
    </location>
</feature>
<evidence type="ECO:0000259" key="11">
    <source>
        <dbReference type="Pfam" id="PF08264"/>
    </source>
</evidence>
<evidence type="ECO:0000313" key="15">
    <source>
        <dbReference type="Proteomes" id="UP001283361"/>
    </source>
</evidence>
<keyword evidence="7" id="KW-0030">Aminoacyl-tRNA synthetase</keyword>
<dbReference type="InterPro" id="IPR004493">
    <property type="entry name" value="Leu-tRNA-synth_Ia_arc/euk"/>
</dbReference>
<dbReference type="InterPro" id="IPR015413">
    <property type="entry name" value="Methionyl/Leucyl_tRNA_Synth"/>
</dbReference>
<feature type="region of interest" description="Disordered" evidence="10">
    <location>
        <begin position="806"/>
        <end position="1305"/>
    </location>
</feature>
<dbReference type="NCBIfam" id="TIGR00395">
    <property type="entry name" value="leuS_arch"/>
    <property type="match status" value="1"/>
</dbReference>
<dbReference type="InterPro" id="IPR009008">
    <property type="entry name" value="Val/Leu/Ile-tRNA-synth_edit"/>
</dbReference>
<reference evidence="14" key="1">
    <citation type="journal article" date="2023" name="G3 (Bethesda)">
        <title>A reference genome for the long-term kleptoplast-retaining sea slug Elysia crispata morphotype clarki.</title>
        <authorList>
            <person name="Eastman K.E."/>
            <person name="Pendleton A.L."/>
            <person name="Shaikh M.A."/>
            <person name="Suttiyut T."/>
            <person name="Ogas R."/>
            <person name="Tomko P."/>
            <person name="Gavelis G."/>
            <person name="Widhalm J.R."/>
            <person name="Wisecaver J.H."/>
        </authorList>
    </citation>
    <scope>NUCLEOTIDE SEQUENCE</scope>
    <source>
        <strain evidence="14">ECLA1</strain>
    </source>
</reference>
<dbReference type="PANTHER" id="PTHR45794:SF1">
    <property type="entry name" value="LEUCINE--TRNA LIGASE, CYTOPLASMIC"/>
    <property type="match status" value="1"/>
</dbReference>
<name>A0AAE1ARQ3_9GAST</name>
<dbReference type="Gene3D" id="1.10.730.10">
    <property type="entry name" value="Isoleucyl-tRNA Synthetase, Domain 1"/>
    <property type="match status" value="1"/>
</dbReference>
<evidence type="ECO:0000256" key="2">
    <source>
        <dbReference type="ARBA" id="ARBA00013164"/>
    </source>
</evidence>
<comment type="caution">
    <text evidence="14">The sequence shown here is derived from an EMBL/GenBank/DDBJ whole genome shotgun (WGS) entry which is preliminary data.</text>
</comment>
<feature type="compositionally biased region" description="Polar residues" evidence="10">
    <location>
        <begin position="863"/>
        <end position="984"/>
    </location>
</feature>
<dbReference type="FunFam" id="3.90.740.10:FF:000001">
    <property type="entry name" value="Leucine--tRNA ligase, cytoplasmic"/>
    <property type="match status" value="1"/>
</dbReference>
<keyword evidence="3" id="KW-0436">Ligase</keyword>
<dbReference type="SUPFAM" id="SSF52374">
    <property type="entry name" value="Nucleotidylyl transferase"/>
    <property type="match status" value="1"/>
</dbReference>
<evidence type="ECO:0000256" key="3">
    <source>
        <dbReference type="ARBA" id="ARBA00022598"/>
    </source>
</evidence>
<evidence type="ECO:0000256" key="8">
    <source>
        <dbReference type="ARBA" id="ARBA00030520"/>
    </source>
</evidence>
<accession>A0AAE1ARQ3</accession>
<gene>
    <name evidence="14" type="ORF">RRG08_065567</name>
</gene>
<feature type="domain" description="Methionyl/Valyl/Leucyl/Isoleucyl-tRNA synthetase anticodon-binding" evidence="11">
    <location>
        <begin position="526"/>
        <end position="624"/>
    </location>
</feature>
<organism evidence="14 15">
    <name type="scientific">Elysia crispata</name>
    <name type="common">lettuce slug</name>
    <dbReference type="NCBI Taxonomy" id="231223"/>
    <lineage>
        <taxon>Eukaryota</taxon>
        <taxon>Metazoa</taxon>
        <taxon>Spiralia</taxon>
        <taxon>Lophotrochozoa</taxon>
        <taxon>Mollusca</taxon>
        <taxon>Gastropoda</taxon>
        <taxon>Heterobranchia</taxon>
        <taxon>Euthyneura</taxon>
        <taxon>Panpulmonata</taxon>
        <taxon>Sacoglossa</taxon>
        <taxon>Placobranchoidea</taxon>
        <taxon>Plakobranchidae</taxon>
        <taxon>Elysia</taxon>
    </lineage>
</organism>
<evidence type="ECO:0000256" key="6">
    <source>
        <dbReference type="ARBA" id="ARBA00022917"/>
    </source>
</evidence>
<dbReference type="GO" id="GO:0002161">
    <property type="term" value="F:aminoacyl-tRNA deacylase activity"/>
    <property type="evidence" value="ECO:0007669"/>
    <property type="project" value="InterPro"/>
</dbReference>
<dbReference type="Gene3D" id="3.40.50.620">
    <property type="entry name" value="HUPs"/>
    <property type="match status" value="1"/>
</dbReference>
<dbReference type="SUPFAM" id="SSF47323">
    <property type="entry name" value="Anticodon-binding domain of a subclass of class I aminoacyl-tRNA synthetases"/>
    <property type="match status" value="1"/>
</dbReference>
<dbReference type="GO" id="GO:0006429">
    <property type="term" value="P:leucyl-tRNA aminoacylation"/>
    <property type="evidence" value="ECO:0007669"/>
    <property type="project" value="InterPro"/>
</dbReference>
<feature type="domain" description="Methionyl/Leucyl tRNA synthetase" evidence="12">
    <location>
        <begin position="393"/>
        <end position="491"/>
    </location>
</feature>
<evidence type="ECO:0000256" key="9">
    <source>
        <dbReference type="ARBA" id="ARBA00047469"/>
    </source>
</evidence>
<feature type="compositionally biased region" description="Low complexity" evidence="10">
    <location>
        <begin position="985"/>
        <end position="1003"/>
    </location>
</feature>
<evidence type="ECO:0000256" key="4">
    <source>
        <dbReference type="ARBA" id="ARBA00022741"/>
    </source>
</evidence>
<comment type="similarity">
    <text evidence="1">Belongs to the class-I aminoacyl-tRNA synthetase family.</text>
</comment>
<keyword evidence="4" id="KW-0547">Nucleotide-binding</keyword>